<proteinExistence type="predicted"/>
<dbReference type="Proteomes" id="UP001139450">
    <property type="component" value="Unassembled WGS sequence"/>
</dbReference>
<dbReference type="InterPro" id="IPR034660">
    <property type="entry name" value="DinB/YfiT-like"/>
</dbReference>
<dbReference type="Pfam" id="PF12867">
    <property type="entry name" value="DinB_2"/>
    <property type="match status" value="1"/>
</dbReference>
<sequence>MNKPIEIIRKTREHVLKLIEGLSIEELNKVPANFNNNIIWNMGHMVAAQQGVCYRRAGLELHITPEFFELYKPESKPERFITVQELEEIKTLFFSTIDFLEQDYQNGCFDSYVAWTTRYGVAIDGIDDAITFLPFHEGMHTGYIMALKRAIKS</sequence>
<dbReference type="EMBL" id="JALJEJ010000010">
    <property type="protein sequence ID" value="MCJ8211502.1"/>
    <property type="molecule type" value="Genomic_DNA"/>
</dbReference>
<evidence type="ECO:0000313" key="3">
    <source>
        <dbReference type="Proteomes" id="UP001139450"/>
    </source>
</evidence>
<accession>A0A9X2BCY5</accession>
<comment type="caution">
    <text evidence="2">The sequence shown here is derived from an EMBL/GenBank/DDBJ whole genome shotgun (WGS) entry which is preliminary data.</text>
</comment>
<evidence type="ECO:0000259" key="1">
    <source>
        <dbReference type="Pfam" id="PF12867"/>
    </source>
</evidence>
<gene>
    <name evidence="2" type="ORF">MUY27_17415</name>
</gene>
<dbReference type="RefSeq" id="WP_245132179.1">
    <property type="nucleotide sequence ID" value="NZ_JALJEJ010000010.1"/>
</dbReference>
<organism evidence="2 3">
    <name type="scientific">Mucilaginibacter straminoryzae</name>
    <dbReference type="NCBI Taxonomy" id="2932774"/>
    <lineage>
        <taxon>Bacteria</taxon>
        <taxon>Pseudomonadati</taxon>
        <taxon>Bacteroidota</taxon>
        <taxon>Sphingobacteriia</taxon>
        <taxon>Sphingobacteriales</taxon>
        <taxon>Sphingobacteriaceae</taxon>
        <taxon>Mucilaginibacter</taxon>
    </lineage>
</organism>
<dbReference type="SUPFAM" id="SSF109854">
    <property type="entry name" value="DinB/YfiT-like putative metalloenzymes"/>
    <property type="match status" value="1"/>
</dbReference>
<name>A0A9X2BCY5_9SPHI</name>
<evidence type="ECO:0000313" key="2">
    <source>
        <dbReference type="EMBL" id="MCJ8211502.1"/>
    </source>
</evidence>
<dbReference type="Gene3D" id="1.20.120.450">
    <property type="entry name" value="dinb family like domain"/>
    <property type="match status" value="1"/>
</dbReference>
<keyword evidence="3" id="KW-1185">Reference proteome</keyword>
<protein>
    <submittedName>
        <fullName evidence="2">DinB family protein</fullName>
    </submittedName>
</protein>
<dbReference type="AlphaFoldDB" id="A0A9X2BCY5"/>
<reference evidence="2" key="1">
    <citation type="submission" date="2022-04" db="EMBL/GenBank/DDBJ databases">
        <title>Mucilaginibacter sp. RS28 isolated from freshwater.</title>
        <authorList>
            <person name="Ko S.-R."/>
        </authorList>
    </citation>
    <scope>NUCLEOTIDE SEQUENCE</scope>
    <source>
        <strain evidence="2">RS28</strain>
    </source>
</reference>
<feature type="domain" description="DinB-like" evidence="1">
    <location>
        <begin position="9"/>
        <end position="144"/>
    </location>
</feature>
<dbReference type="InterPro" id="IPR024775">
    <property type="entry name" value="DinB-like"/>
</dbReference>